<dbReference type="SUPFAM" id="SSF57850">
    <property type="entry name" value="RING/U-box"/>
    <property type="match status" value="1"/>
</dbReference>
<protein>
    <recommendedName>
        <fullName evidence="11">RING-type domain-containing protein</fullName>
    </recommendedName>
</protein>
<evidence type="ECO:0000256" key="9">
    <source>
        <dbReference type="SAM" id="MobiDB-lite"/>
    </source>
</evidence>
<evidence type="ECO:0000313" key="13">
    <source>
        <dbReference type="Proteomes" id="UP000076738"/>
    </source>
</evidence>
<feature type="transmembrane region" description="Helical" evidence="10">
    <location>
        <begin position="12"/>
        <end position="29"/>
    </location>
</feature>
<proteinExistence type="predicted"/>
<keyword evidence="4 8" id="KW-0863">Zinc-finger</keyword>
<dbReference type="UniPathway" id="UPA00143"/>
<evidence type="ECO:0000256" key="10">
    <source>
        <dbReference type="SAM" id="Phobius"/>
    </source>
</evidence>
<keyword evidence="7 10" id="KW-0472">Membrane</keyword>
<evidence type="ECO:0000259" key="11">
    <source>
        <dbReference type="PROSITE" id="PS50089"/>
    </source>
</evidence>
<dbReference type="GO" id="GO:0008270">
    <property type="term" value="F:zinc ion binding"/>
    <property type="evidence" value="ECO:0007669"/>
    <property type="project" value="UniProtKB-KW"/>
</dbReference>
<keyword evidence="6 10" id="KW-1133">Transmembrane helix</keyword>
<keyword evidence="13" id="KW-1185">Reference proteome</keyword>
<sequence length="306" mass="32798">MPRIAYRMRQDFLPYFTAILHIVLSAVLFSTLTGSPTTWDLSPTIFFACIVALFRTWLAVAEVVLLVVGGAIYAICYASLAIFCPSILPRRAARLGGINPTIGPLSPTQLNQIPIVQYASMSTVSLALPTTPGGTLGRLRLKRNDTSQASAARQEKGPKRHKIEKHRAACAICLNDFIDMKRVNNAPPIEPPLSAGTDTRSHYGTAPSSPVSPTHPASQQRSEGTGVDVEGGEEASFPVVFVGSSGAHVAGEDPSNAAPTEPEELRLLPCDHVFHKDCIDPWLKDVSGRCPTCQRPVFGGDGDDAV</sequence>
<dbReference type="InterPro" id="IPR013083">
    <property type="entry name" value="Znf_RING/FYVE/PHD"/>
</dbReference>
<evidence type="ECO:0000256" key="1">
    <source>
        <dbReference type="ARBA" id="ARBA00004370"/>
    </source>
</evidence>
<evidence type="ECO:0000256" key="7">
    <source>
        <dbReference type="ARBA" id="ARBA00023136"/>
    </source>
</evidence>
<dbReference type="SMART" id="SM00184">
    <property type="entry name" value="RING"/>
    <property type="match status" value="1"/>
</dbReference>
<evidence type="ECO:0000256" key="4">
    <source>
        <dbReference type="ARBA" id="ARBA00022771"/>
    </source>
</evidence>
<feature type="compositionally biased region" description="Polar residues" evidence="9">
    <location>
        <begin position="206"/>
        <end position="222"/>
    </location>
</feature>
<keyword evidence="3" id="KW-0479">Metal-binding</keyword>
<evidence type="ECO:0000256" key="5">
    <source>
        <dbReference type="ARBA" id="ARBA00022833"/>
    </source>
</evidence>
<dbReference type="PROSITE" id="PS50089">
    <property type="entry name" value="ZF_RING_2"/>
    <property type="match status" value="1"/>
</dbReference>
<evidence type="ECO:0000256" key="2">
    <source>
        <dbReference type="ARBA" id="ARBA00022692"/>
    </source>
</evidence>
<dbReference type="AlphaFoldDB" id="A0A167J9P7"/>
<dbReference type="GO" id="GO:0016020">
    <property type="term" value="C:membrane"/>
    <property type="evidence" value="ECO:0007669"/>
    <property type="project" value="UniProtKB-SubCell"/>
</dbReference>
<feature type="region of interest" description="Disordered" evidence="9">
    <location>
        <begin position="188"/>
        <end position="230"/>
    </location>
</feature>
<dbReference type="PANTHER" id="PTHR46539">
    <property type="entry name" value="E3 UBIQUITIN-PROTEIN LIGASE ATL42"/>
    <property type="match status" value="1"/>
</dbReference>
<dbReference type="InterPro" id="IPR001841">
    <property type="entry name" value="Znf_RING"/>
</dbReference>
<dbReference type="OrthoDB" id="8062037at2759"/>
<reference evidence="12 13" key="1">
    <citation type="journal article" date="2016" name="Mol. Biol. Evol.">
        <title>Comparative Genomics of Early-Diverging Mushroom-Forming Fungi Provides Insights into the Origins of Lignocellulose Decay Capabilities.</title>
        <authorList>
            <person name="Nagy L.G."/>
            <person name="Riley R."/>
            <person name="Tritt A."/>
            <person name="Adam C."/>
            <person name="Daum C."/>
            <person name="Floudas D."/>
            <person name="Sun H."/>
            <person name="Yadav J.S."/>
            <person name="Pangilinan J."/>
            <person name="Larsson K.H."/>
            <person name="Matsuura K."/>
            <person name="Barry K."/>
            <person name="Labutti K."/>
            <person name="Kuo R."/>
            <person name="Ohm R.A."/>
            <person name="Bhattacharya S.S."/>
            <person name="Shirouzu T."/>
            <person name="Yoshinaga Y."/>
            <person name="Martin F.M."/>
            <person name="Grigoriev I.V."/>
            <person name="Hibbett D.S."/>
        </authorList>
    </citation>
    <scope>NUCLEOTIDE SEQUENCE [LARGE SCALE GENOMIC DNA]</scope>
    <source>
        <strain evidence="12 13">TUFC12733</strain>
    </source>
</reference>
<dbReference type="GO" id="GO:0016567">
    <property type="term" value="P:protein ubiquitination"/>
    <property type="evidence" value="ECO:0007669"/>
    <property type="project" value="UniProtKB-UniPathway"/>
</dbReference>
<dbReference type="EMBL" id="KV417302">
    <property type="protein sequence ID" value="KZO93374.1"/>
    <property type="molecule type" value="Genomic_DNA"/>
</dbReference>
<evidence type="ECO:0000256" key="6">
    <source>
        <dbReference type="ARBA" id="ARBA00022989"/>
    </source>
</evidence>
<name>A0A167J9P7_CALVF</name>
<feature type="transmembrane region" description="Helical" evidence="10">
    <location>
        <begin position="41"/>
        <end position="58"/>
    </location>
</feature>
<dbReference type="STRING" id="1330018.A0A167J9P7"/>
<organism evidence="12 13">
    <name type="scientific">Calocera viscosa (strain TUFC12733)</name>
    <dbReference type="NCBI Taxonomy" id="1330018"/>
    <lineage>
        <taxon>Eukaryota</taxon>
        <taxon>Fungi</taxon>
        <taxon>Dikarya</taxon>
        <taxon>Basidiomycota</taxon>
        <taxon>Agaricomycotina</taxon>
        <taxon>Dacrymycetes</taxon>
        <taxon>Dacrymycetales</taxon>
        <taxon>Dacrymycetaceae</taxon>
        <taxon>Calocera</taxon>
    </lineage>
</organism>
<comment type="subcellular location">
    <subcellularLocation>
        <location evidence="1">Membrane</location>
    </subcellularLocation>
</comment>
<evidence type="ECO:0000313" key="12">
    <source>
        <dbReference type="EMBL" id="KZO93374.1"/>
    </source>
</evidence>
<accession>A0A167J9P7</accession>
<evidence type="ECO:0000256" key="3">
    <source>
        <dbReference type="ARBA" id="ARBA00022723"/>
    </source>
</evidence>
<feature type="region of interest" description="Disordered" evidence="9">
    <location>
        <begin position="137"/>
        <end position="163"/>
    </location>
</feature>
<feature type="domain" description="RING-type" evidence="11">
    <location>
        <begin position="261"/>
        <end position="294"/>
    </location>
</feature>
<dbReference type="Pfam" id="PF13639">
    <property type="entry name" value="zf-RING_2"/>
    <property type="match status" value="1"/>
</dbReference>
<gene>
    <name evidence="12" type="ORF">CALVIDRAFT_257016</name>
</gene>
<evidence type="ECO:0000256" key="8">
    <source>
        <dbReference type="PROSITE-ProRule" id="PRU00175"/>
    </source>
</evidence>
<dbReference type="Proteomes" id="UP000076738">
    <property type="component" value="Unassembled WGS sequence"/>
</dbReference>
<keyword evidence="5" id="KW-0862">Zinc</keyword>
<feature type="transmembrane region" description="Helical" evidence="10">
    <location>
        <begin position="63"/>
        <end position="83"/>
    </location>
</feature>
<dbReference type="Gene3D" id="3.30.40.10">
    <property type="entry name" value="Zinc/RING finger domain, C3HC4 (zinc finger)"/>
    <property type="match status" value="1"/>
</dbReference>
<dbReference type="PANTHER" id="PTHR46539:SF1">
    <property type="entry name" value="E3 UBIQUITIN-PROTEIN LIGASE ATL42"/>
    <property type="match status" value="1"/>
</dbReference>
<keyword evidence="2 10" id="KW-0812">Transmembrane</keyword>